<evidence type="ECO:0000256" key="2">
    <source>
        <dbReference type="ARBA" id="ARBA00022843"/>
    </source>
</evidence>
<dbReference type="AlphaFoldDB" id="A0AAV6V8F3"/>
<reference evidence="9 10" key="1">
    <citation type="journal article" date="2022" name="Nat. Ecol. Evol.">
        <title>A masculinizing supergene underlies an exaggerated male reproductive morph in a spider.</title>
        <authorList>
            <person name="Hendrickx F."/>
            <person name="De Corte Z."/>
            <person name="Sonet G."/>
            <person name="Van Belleghem S.M."/>
            <person name="Kostlbacher S."/>
            <person name="Vangestel C."/>
        </authorList>
    </citation>
    <scope>NUCLEOTIDE SEQUENCE [LARGE SCALE GENOMIC DNA]</scope>
    <source>
        <strain evidence="9">W744_W776</strain>
    </source>
</reference>
<keyword evidence="2" id="KW-0832">Ubl conjugation</keyword>
<dbReference type="GO" id="GO:0005634">
    <property type="term" value="C:nucleus"/>
    <property type="evidence" value="ECO:0007669"/>
    <property type="project" value="UniProtKB-ARBA"/>
</dbReference>
<evidence type="ECO:0000259" key="7">
    <source>
        <dbReference type="PROSITE" id="PS51982"/>
    </source>
</evidence>
<evidence type="ECO:0000256" key="5">
    <source>
        <dbReference type="ARBA" id="ARBA00023242"/>
    </source>
</evidence>
<accession>A0AAV6V8F3</accession>
<evidence type="ECO:0000259" key="8">
    <source>
        <dbReference type="PROSITE" id="PS51983"/>
    </source>
</evidence>
<dbReference type="GO" id="GO:0000978">
    <property type="term" value="F:RNA polymerase II cis-regulatory region sequence-specific DNA binding"/>
    <property type="evidence" value="ECO:0007669"/>
    <property type="project" value="TreeGrafter"/>
</dbReference>
<dbReference type="InterPro" id="IPR038216">
    <property type="entry name" value="SATB_CUTL_sf"/>
</dbReference>
<feature type="compositionally biased region" description="Polar residues" evidence="6">
    <location>
        <begin position="76"/>
        <end position="95"/>
    </location>
</feature>
<keyword evidence="3" id="KW-0238">DNA-binding</keyword>
<dbReference type="PROSITE" id="PS51982">
    <property type="entry name" value="CMP"/>
    <property type="match status" value="1"/>
</dbReference>
<dbReference type="Proteomes" id="UP000827092">
    <property type="component" value="Unassembled WGS sequence"/>
</dbReference>
<feature type="region of interest" description="Disordered" evidence="6">
    <location>
        <begin position="76"/>
        <end position="137"/>
    </location>
</feature>
<keyword evidence="5" id="KW-0539">Nucleus</keyword>
<comment type="caution">
    <text evidence="9">The sequence shown here is derived from an EMBL/GenBank/DDBJ whole genome shotgun (WGS) entry which is preliminary data.</text>
</comment>
<feature type="compositionally biased region" description="Polar residues" evidence="6">
    <location>
        <begin position="108"/>
        <end position="124"/>
    </location>
</feature>
<dbReference type="PANTHER" id="PTHR15116:SF16">
    <property type="entry name" value="DEFECTIVE PROVENTRICULUS, ISOFORM A"/>
    <property type="match status" value="1"/>
</dbReference>
<dbReference type="InterPro" id="IPR032355">
    <property type="entry name" value="CUTL"/>
</dbReference>
<dbReference type="InterPro" id="IPR039673">
    <property type="entry name" value="SATB1/SATB2"/>
</dbReference>
<dbReference type="InterPro" id="IPR032392">
    <property type="entry name" value="ULD"/>
</dbReference>
<dbReference type="GO" id="GO:0000981">
    <property type="term" value="F:DNA-binding transcription factor activity, RNA polymerase II-specific"/>
    <property type="evidence" value="ECO:0007669"/>
    <property type="project" value="TreeGrafter"/>
</dbReference>
<evidence type="ECO:0000256" key="4">
    <source>
        <dbReference type="ARBA" id="ARBA00023155"/>
    </source>
</evidence>
<dbReference type="FunFam" id="1.10.260.70:FF:000001">
    <property type="entry name" value="DNA-binding protein SATB"/>
    <property type="match status" value="1"/>
</dbReference>
<evidence type="ECO:0000256" key="1">
    <source>
        <dbReference type="ARBA" id="ARBA00022737"/>
    </source>
</evidence>
<evidence type="ECO:0000313" key="10">
    <source>
        <dbReference type="Proteomes" id="UP000827092"/>
    </source>
</evidence>
<dbReference type="EMBL" id="JAFNEN010000132">
    <property type="protein sequence ID" value="KAG8193005.1"/>
    <property type="molecule type" value="Genomic_DNA"/>
</dbReference>
<proteinExistence type="predicted"/>
<keyword evidence="1" id="KW-0677">Repeat</keyword>
<keyword evidence="10" id="KW-1185">Reference proteome</keyword>
<dbReference type="PROSITE" id="PS51983">
    <property type="entry name" value="CUTL"/>
    <property type="match status" value="1"/>
</dbReference>
<evidence type="ECO:0000313" key="9">
    <source>
        <dbReference type="EMBL" id="KAG8193005.1"/>
    </source>
</evidence>
<dbReference type="Pfam" id="PF16534">
    <property type="entry name" value="ULD"/>
    <property type="match status" value="1"/>
</dbReference>
<dbReference type="InterPro" id="IPR038224">
    <property type="entry name" value="SATB_ULD_sf"/>
</dbReference>
<dbReference type="Gene3D" id="1.10.260.70">
    <property type="entry name" value="SATB, CULT domain"/>
    <property type="match status" value="1"/>
</dbReference>
<dbReference type="CDD" id="cd11585">
    <property type="entry name" value="SATB1_N"/>
    <property type="match status" value="1"/>
</dbReference>
<feature type="domain" description="CUTL" evidence="8">
    <location>
        <begin position="239"/>
        <end position="314"/>
    </location>
</feature>
<feature type="region of interest" description="Disordered" evidence="6">
    <location>
        <begin position="366"/>
        <end position="388"/>
    </location>
</feature>
<keyword evidence="4" id="KW-0371">Homeobox</keyword>
<evidence type="ECO:0000256" key="3">
    <source>
        <dbReference type="ARBA" id="ARBA00023125"/>
    </source>
</evidence>
<dbReference type="Pfam" id="PF16557">
    <property type="entry name" value="CUTL"/>
    <property type="match status" value="1"/>
</dbReference>
<feature type="compositionally biased region" description="Low complexity" evidence="6">
    <location>
        <begin position="36"/>
        <end position="60"/>
    </location>
</feature>
<feature type="region of interest" description="Disordered" evidence="6">
    <location>
        <begin position="622"/>
        <end position="670"/>
    </location>
</feature>
<feature type="region of interest" description="Disordered" evidence="6">
    <location>
        <begin position="30"/>
        <end position="63"/>
    </location>
</feature>
<evidence type="ECO:0000256" key="6">
    <source>
        <dbReference type="SAM" id="MobiDB-lite"/>
    </source>
</evidence>
<organism evidence="9 10">
    <name type="scientific">Oedothorax gibbosus</name>
    <dbReference type="NCBI Taxonomy" id="931172"/>
    <lineage>
        <taxon>Eukaryota</taxon>
        <taxon>Metazoa</taxon>
        <taxon>Ecdysozoa</taxon>
        <taxon>Arthropoda</taxon>
        <taxon>Chelicerata</taxon>
        <taxon>Arachnida</taxon>
        <taxon>Araneae</taxon>
        <taxon>Araneomorphae</taxon>
        <taxon>Entelegynae</taxon>
        <taxon>Araneoidea</taxon>
        <taxon>Linyphiidae</taxon>
        <taxon>Erigoninae</taxon>
        <taxon>Oedothorax</taxon>
    </lineage>
</organism>
<name>A0AAV6V8F3_9ARAC</name>
<dbReference type="GO" id="GO:0006338">
    <property type="term" value="P:chromatin remodeling"/>
    <property type="evidence" value="ECO:0007669"/>
    <property type="project" value="InterPro"/>
</dbReference>
<protein>
    <submittedName>
        <fullName evidence="9">Uncharacterized protein</fullName>
    </submittedName>
</protein>
<sequence>MEKMDFHSVMETFAEAWVAANTPTPLTEAAEHGLINGPSNNNNGQANNNNVPNTSNAPVSGHNVPTIVNHIQQVDPSNGNIIYPHGSTSQPTFTILQEPPKNPDMDNSRASGRQSPNDSQSNFATLGDPRNHNKAQDLSGGKCLPVHCIIEQVPGPQACGQYVELDSYAIIPCDTLFSDLVRTALGKLGYSVSQILGAKGSIRIKKWKPLAFDQITENPEATVGDILGDLTTMAILHVRLYSVPDNPQEWKDTTVRNAVLELLREMSQIKLAKLCPLSQPMLSNIINNRYMGKIGKEKCQEFGQWYLTYRKEHPGPYQRGNKLYFAQKQVIPNETGVYRGANPPKNKEYHTENQPLPNFNYDRQTVSKPPCDERPIQLKGKGVKRRRVRNPEKWKENERKAKRTRGEAYITKKGKLVKAKELGEPCKCRRECHTKITEEERRIIFEEFYKLTSEGQDQLIANTCEEMKKMRRRPRQDSTESKRVFTRKYFLNVNKVKLEVCQTMYLRTLAISLKKVRVIVDKKRMSRLSVLPPEKRGKHGNHPKISEQTKNQIRTHIISFSAYRSQYCPEKTTKKYLLSPDLSLAKMYRFYSEQCFRDGTPPAKLWIYRKIFNDEFNFSFHPPKKDSSNKNDNSQKSTASTCGSRDAEKKAEYKTMQQQKMKEMQEQQMKALQEQQMKAMQQQQMKIAESGYIIYPLHDYRG</sequence>
<gene>
    <name evidence="9" type="ORF">JTE90_028125</name>
</gene>
<dbReference type="PANTHER" id="PTHR15116">
    <property type="entry name" value="DNA-BINDING PROTEIN SATB FAMILY MEMBER"/>
    <property type="match status" value="1"/>
</dbReference>
<dbReference type="Gene3D" id="3.10.20.710">
    <property type="entry name" value="SATB, ubiquitin-like oligomerisation domain"/>
    <property type="match status" value="1"/>
</dbReference>
<feature type="domain" description="CMP" evidence="7">
    <location>
        <begin position="141"/>
        <end position="242"/>
    </location>
</feature>